<keyword evidence="5" id="KW-1185">Reference proteome</keyword>
<reference evidence="4 5" key="1">
    <citation type="journal article" date="2024" name="Nat. Commun.">
        <title>Phylogenomics reveals the evolutionary origins of lichenization in chlorophyte algae.</title>
        <authorList>
            <person name="Puginier C."/>
            <person name="Libourel C."/>
            <person name="Otte J."/>
            <person name="Skaloud P."/>
            <person name="Haon M."/>
            <person name="Grisel S."/>
            <person name="Petersen M."/>
            <person name="Berrin J.G."/>
            <person name="Delaux P.M."/>
            <person name="Dal Grande F."/>
            <person name="Keller J."/>
        </authorList>
    </citation>
    <scope>NUCLEOTIDE SEQUENCE [LARGE SCALE GENOMIC DNA]</scope>
    <source>
        <strain evidence="4 5">SAG 245.80</strain>
    </source>
</reference>
<dbReference type="GO" id="GO:0005739">
    <property type="term" value="C:mitochondrion"/>
    <property type="evidence" value="ECO:0007669"/>
    <property type="project" value="TreeGrafter"/>
</dbReference>
<protein>
    <recommendedName>
        <fullName evidence="3">Ubiquinol-cytochrome c chaperone domain-containing protein</fullName>
    </recommendedName>
</protein>
<comment type="caution">
    <text evidence="4">The sequence shown here is derived from an EMBL/GenBank/DDBJ whole genome shotgun (WGS) entry which is preliminary data.</text>
</comment>
<comment type="similarity">
    <text evidence="1">Belongs to the CBP3 family.</text>
</comment>
<name>A0AAW1SLJ4_9CHLO</name>
<organism evidence="4 5">
    <name type="scientific">Elliptochloris bilobata</name>
    <dbReference type="NCBI Taxonomy" id="381761"/>
    <lineage>
        <taxon>Eukaryota</taxon>
        <taxon>Viridiplantae</taxon>
        <taxon>Chlorophyta</taxon>
        <taxon>core chlorophytes</taxon>
        <taxon>Trebouxiophyceae</taxon>
        <taxon>Trebouxiophyceae incertae sedis</taxon>
        <taxon>Elliptochloris clade</taxon>
        <taxon>Elliptochloris</taxon>
    </lineage>
</organism>
<dbReference type="Proteomes" id="UP001445335">
    <property type="component" value="Unassembled WGS sequence"/>
</dbReference>
<evidence type="ECO:0000313" key="4">
    <source>
        <dbReference type="EMBL" id="KAK9846410.1"/>
    </source>
</evidence>
<evidence type="ECO:0000256" key="1">
    <source>
        <dbReference type="ARBA" id="ARBA00006407"/>
    </source>
</evidence>
<dbReference type="EMBL" id="JALJOU010000001">
    <property type="protein sequence ID" value="KAK9846410.1"/>
    <property type="molecule type" value="Genomic_DNA"/>
</dbReference>
<proteinExistence type="inferred from homology"/>
<feature type="region of interest" description="Disordered" evidence="2">
    <location>
        <begin position="241"/>
        <end position="277"/>
    </location>
</feature>
<dbReference type="InterPro" id="IPR021150">
    <property type="entry name" value="Ubiq_cyt_c_chap"/>
</dbReference>
<dbReference type="GO" id="GO:0034551">
    <property type="term" value="P:mitochondrial respiratory chain complex III assembly"/>
    <property type="evidence" value="ECO:0007669"/>
    <property type="project" value="TreeGrafter"/>
</dbReference>
<evidence type="ECO:0000259" key="3">
    <source>
        <dbReference type="Pfam" id="PF03981"/>
    </source>
</evidence>
<dbReference type="Pfam" id="PF03981">
    <property type="entry name" value="Ubiq_cyt_C_chap"/>
    <property type="match status" value="1"/>
</dbReference>
<dbReference type="AlphaFoldDB" id="A0AAW1SLJ4"/>
<gene>
    <name evidence="4" type="ORF">WJX81_003307</name>
</gene>
<dbReference type="PANTHER" id="PTHR12184">
    <property type="entry name" value="UBIQUINOL-CYTOCHROME C REDUCTASE COMPLEX ASSEMBLY FACTOR 1 FAMILY MEMBER"/>
    <property type="match status" value="1"/>
</dbReference>
<dbReference type="InterPro" id="IPR007129">
    <property type="entry name" value="Ubiqinol_cyt_c_chaperone_CPB3"/>
</dbReference>
<evidence type="ECO:0000256" key="2">
    <source>
        <dbReference type="SAM" id="MobiDB-lite"/>
    </source>
</evidence>
<feature type="domain" description="Ubiquinol-cytochrome c chaperone" evidence="3">
    <location>
        <begin position="99"/>
        <end position="236"/>
    </location>
</feature>
<sequence>MLRRAAFDAARLAAGRVVQQYSASTGFAAAPEFQTNVWKAEPCSLEHGRPIETARDETMFKRMLLRLFGFYTRESRLLRGAKALHAAVQEQAENPALYEALGLERRFANTHALLCLHVWMTLVRLRGEGRDGKDLAQMLYESFQDNVEHRVRAEGVKVRISKWLKDLEMMFYGSSLAYDKALQGEGELPEALLRNVYGNDPAAAPAARALARYVQRELSCLALTNSAAIMTGQLQFSGASLPAGPLGSGESTEEVDASEGAGQEKGHDADLQQQYAG</sequence>
<evidence type="ECO:0000313" key="5">
    <source>
        <dbReference type="Proteomes" id="UP001445335"/>
    </source>
</evidence>
<accession>A0AAW1SLJ4</accession>
<dbReference type="PANTHER" id="PTHR12184:SF1">
    <property type="entry name" value="UBIQUINOL-CYTOCHROME-C REDUCTASE COMPLEX ASSEMBLY FACTOR 1"/>
    <property type="match status" value="1"/>
</dbReference>